<organism evidence="1 2">
    <name type="scientific">Aspergillus minisclerotigenes</name>
    <dbReference type="NCBI Taxonomy" id="656917"/>
    <lineage>
        <taxon>Eukaryota</taxon>
        <taxon>Fungi</taxon>
        <taxon>Dikarya</taxon>
        <taxon>Ascomycota</taxon>
        <taxon>Pezizomycotina</taxon>
        <taxon>Eurotiomycetes</taxon>
        <taxon>Eurotiomycetidae</taxon>
        <taxon>Eurotiales</taxon>
        <taxon>Aspergillaceae</taxon>
        <taxon>Aspergillus</taxon>
        <taxon>Aspergillus subgen. Circumdati</taxon>
    </lineage>
</organism>
<dbReference type="AlphaFoldDB" id="A0A5N6J539"/>
<name>A0A5N6J539_9EURO</name>
<proteinExistence type="predicted"/>
<dbReference type="Proteomes" id="UP000326289">
    <property type="component" value="Unassembled WGS sequence"/>
</dbReference>
<evidence type="ECO:0000313" key="2">
    <source>
        <dbReference type="Proteomes" id="UP000326289"/>
    </source>
</evidence>
<sequence length="61" mass="7038">MQLGSRPLILFVSVLWGFIIASALFICSISASTYTIILIHHSYNPFYTQLPFIRRQTYRTA</sequence>
<evidence type="ECO:0000313" key="1">
    <source>
        <dbReference type="EMBL" id="KAB8273916.1"/>
    </source>
</evidence>
<accession>A0A5N6J539</accession>
<gene>
    <name evidence="1" type="ORF">BDV30DRAFT_209898</name>
</gene>
<keyword evidence="2" id="KW-1185">Reference proteome</keyword>
<dbReference type="EMBL" id="ML732792">
    <property type="protein sequence ID" value="KAB8273916.1"/>
    <property type="molecule type" value="Genomic_DNA"/>
</dbReference>
<protein>
    <submittedName>
        <fullName evidence="1">Uncharacterized protein</fullName>
    </submittedName>
</protein>
<reference evidence="1 2" key="1">
    <citation type="submission" date="2019-04" db="EMBL/GenBank/DDBJ databases">
        <title>Fungal friends and foes A comparative genomics study of 23 Aspergillus species from section Flavi.</title>
        <authorList>
            <consortium name="DOE Joint Genome Institute"/>
            <person name="Kjaerbolling I."/>
            <person name="Vesth T.C."/>
            <person name="Frisvad J.C."/>
            <person name="Nybo J.L."/>
            <person name="Theobald S."/>
            <person name="Kildgaard S."/>
            <person name="Petersen T.I."/>
            <person name="Kuo A."/>
            <person name="Sato A."/>
            <person name="Lyhne E.K."/>
            <person name="Kogle M.E."/>
            <person name="Wiebenga A."/>
            <person name="Kun R.S."/>
            <person name="Lubbers R.J."/>
            <person name="Makela M.R."/>
            <person name="Barry K."/>
            <person name="Chovatia M."/>
            <person name="Clum A."/>
            <person name="Daum C."/>
            <person name="Haridas S."/>
            <person name="He G."/>
            <person name="LaButti K."/>
            <person name="Lipzen A."/>
            <person name="Mondo S."/>
            <person name="Pangilinan J."/>
            <person name="Riley R."/>
            <person name="Salamov A."/>
            <person name="Simmons B.A."/>
            <person name="Magnuson J.K."/>
            <person name="Henrissat B."/>
            <person name="Mortensen U.H."/>
            <person name="Larsen T.O."/>
            <person name="De vries R.P."/>
            <person name="Grigoriev I.V."/>
            <person name="Machida M."/>
            <person name="Baker S.E."/>
            <person name="Andersen M.R."/>
        </authorList>
    </citation>
    <scope>NUCLEOTIDE SEQUENCE [LARGE SCALE GENOMIC DNA]</scope>
    <source>
        <strain evidence="1 2">CBS 117635</strain>
    </source>
</reference>